<proteinExistence type="predicted"/>
<feature type="domain" description="BUB1 N-terminal" evidence="2">
    <location>
        <begin position="115"/>
        <end position="259"/>
    </location>
</feature>
<dbReference type="Pfam" id="PF08311">
    <property type="entry name" value="Mad3_BUB1_I"/>
    <property type="match status" value="1"/>
</dbReference>
<reference evidence="3 4" key="1">
    <citation type="submission" date="2020-02" db="EMBL/GenBank/DDBJ databases">
        <authorList>
            <person name="Ma Q."/>
            <person name="Huang Y."/>
            <person name="Song X."/>
            <person name="Pei D."/>
        </authorList>
    </citation>
    <scope>NUCLEOTIDE SEQUENCE [LARGE SCALE GENOMIC DNA]</scope>
    <source>
        <strain evidence="3">Sxm20200214</strain>
        <tissue evidence="3">Leaf</tissue>
    </source>
</reference>
<evidence type="ECO:0000259" key="2">
    <source>
        <dbReference type="PROSITE" id="PS51489"/>
    </source>
</evidence>
<dbReference type="PANTHER" id="PTHR14030:SF19">
    <property type="entry name" value="MITOTIC SPINDLE CHECKPOINT PROTEIN BUBR1"/>
    <property type="match status" value="1"/>
</dbReference>
<dbReference type="PROSITE" id="PS51489">
    <property type="entry name" value="BUB1_N"/>
    <property type="match status" value="1"/>
</dbReference>
<accession>A0A8X7PJN7</accession>
<protein>
    <recommendedName>
        <fullName evidence="2">BUB1 N-terminal domain-containing protein</fullName>
    </recommendedName>
</protein>
<dbReference type="SMART" id="SM00777">
    <property type="entry name" value="Mad3_BUB1_I"/>
    <property type="match status" value="1"/>
</dbReference>
<dbReference type="AlphaFoldDB" id="A0A8X7PJN7"/>
<feature type="region of interest" description="Disordered" evidence="1">
    <location>
        <begin position="248"/>
        <end position="318"/>
    </location>
</feature>
<comment type="caution">
    <text evidence="3">The sequence shown here is derived from an EMBL/GenBank/DDBJ whole genome shotgun (WGS) entry which is preliminary data.</text>
</comment>
<dbReference type="OrthoDB" id="248495at2759"/>
<evidence type="ECO:0000313" key="3">
    <source>
        <dbReference type="EMBL" id="KAG2253001.1"/>
    </source>
</evidence>
<sequence>MYSILQAQKFINPSLSPTSAYSPVNAQFFNDLCLALGESELRFADDLTLLALNAKLVIRAFANLEPAAEFEEYFCNIFLGPLYFSQMFLTTTDWSLENQLKDMVKRGKNLRVKKLIEDIDEYDGDDPLFPWIKCVKWMHEAFPLGGECSGLLVIYEQCDDLRYLKVWLEYAENCADAEVIYKFLEVNDIGRTHGLYYRDYGLHMEFKGKVKTANEIFNLGITRNAKPVEKLNDAYKKFMVRTMRRTKTVDDEPKENDLPSRSFGTVLSRGDNNNTGRQALGPQAKRTNLNHSSKAPLAVYKDTTTEDQTESDKSKPEFGSLLMLGGRAERNKENNALPGKWAAFKVPQKPIVRTAASSFEHGVEKRKKIETISPSSSNVLLLNDGREIKKETELLRHNPLRHFPRNSFLR</sequence>
<dbReference type="PANTHER" id="PTHR14030">
    <property type="entry name" value="MITOTIC CHECKPOINT SERINE/THREONINE-PROTEIN KINASE BUB1"/>
    <property type="match status" value="1"/>
</dbReference>
<dbReference type="InterPro" id="IPR013212">
    <property type="entry name" value="Mad3/Bub1_I"/>
</dbReference>
<dbReference type="GO" id="GO:0004672">
    <property type="term" value="F:protein kinase activity"/>
    <property type="evidence" value="ECO:0007669"/>
    <property type="project" value="TreeGrafter"/>
</dbReference>
<gene>
    <name evidence="3" type="ORF">Bca52824_083137</name>
</gene>
<organism evidence="3 4">
    <name type="scientific">Brassica carinata</name>
    <name type="common">Ethiopian mustard</name>
    <name type="synonym">Abyssinian cabbage</name>
    <dbReference type="NCBI Taxonomy" id="52824"/>
    <lineage>
        <taxon>Eukaryota</taxon>
        <taxon>Viridiplantae</taxon>
        <taxon>Streptophyta</taxon>
        <taxon>Embryophyta</taxon>
        <taxon>Tracheophyta</taxon>
        <taxon>Spermatophyta</taxon>
        <taxon>Magnoliopsida</taxon>
        <taxon>eudicotyledons</taxon>
        <taxon>Gunneridae</taxon>
        <taxon>Pentapetalae</taxon>
        <taxon>rosids</taxon>
        <taxon>malvids</taxon>
        <taxon>Brassicales</taxon>
        <taxon>Brassicaceae</taxon>
        <taxon>Brassiceae</taxon>
        <taxon>Brassica</taxon>
    </lineage>
</organism>
<dbReference type="Gene3D" id="1.25.40.430">
    <property type="match status" value="1"/>
</dbReference>
<feature type="compositionally biased region" description="Basic and acidic residues" evidence="1">
    <location>
        <begin position="248"/>
        <end position="258"/>
    </location>
</feature>
<dbReference type="InterPro" id="IPR015661">
    <property type="entry name" value="Bub1/Mad3"/>
</dbReference>
<feature type="compositionally biased region" description="Polar residues" evidence="1">
    <location>
        <begin position="262"/>
        <end position="277"/>
    </location>
</feature>
<dbReference type="EMBL" id="JAAMPC010000016">
    <property type="protein sequence ID" value="KAG2253001.1"/>
    <property type="molecule type" value="Genomic_DNA"/>
</dbReference>
<keyword evidence="4" id="KW-1185">Reference proteome</keyword>
<dbReference type="GO" id="GO:0007094">
    <property type="term" value="P:mitotic spindle assembly checkpoint signaling"/>
    <property type="evidence" value="ECO:0007669"/>
    <property type="project" value="InterPro"/>
</dbReference>
<name>A0A8X7PJN7_BRACI</name>
<dbReference type="GO" id="GO:0051754">
    <property type="term" value="P:meiotic sister chromatid cohesion, centromeric"/>
    <property type="evidence" value="ECO:0007669"/>
    <property type="project" value="TreeGrafter"/>
</dbReference>
<evidence type="ECO:0000256" key="1">
    <source>
        <dbReference type="SAM" id="MobiDB-lite"/>
    </source>
</evidence>
<dbReference type="Proteomes" id="UP000886595">
    <property type="component" value="Unassembled WGS sequence"/>
</dbReference>
<evidence type="ECO:0000313" key="4">
    <source>
        <dbReference type="Proteomes" id="UP000886595"/>
    </source>
</evidence>